<gene>
    <name evidence="6" type="ORF">AKJ08_3216</name>
</gene>
<protein>
    <recommendedName>
        <fullName evidence="5">DSBA-like thioredoxin domain-containing protein</fullName>
    </recommendedName>
</protein>
<dbReference type="RefSeq" id="WP_050726945.1">
    <property type="nucleotide sequence ID" value="NZ_CP012332.1"/>
</dbReference>
<keyword evidence="7" id="KW-1185">Reference proteome</keyword>
<organism evidence="6 7">
    <name type="scientific">Vulgatibacter incomptus</name>
    <dbReference type="NCBI Taxonomy" id="1391653"/>
    <lineage>
        <taxon>Bacteria</taxon>
        <taxon>Pseudomonadati</taxon>
        <taxon>Myxococcota</taxon>
        <taxon>Myxococcia</taxon>
        <taxon>Myxococcales</taxon>
        <taxon>Cystobacterineae</taxon>
        <taxon>Vulgatibacteraceae</taxon>
        <taxon>Vulgatibacter</taxon>
    </lineage>
</organism>
<dbReference type="PANTHER" id="PTHR13887">
    <property type="entry name" value="GLUTATHIONE S-TRANSFERASE KAPPA"/>
    <property type="match status" value="1"/>
</dbReference>
<evidence type="ECO:0000256" key="1">
    <source>
        <dbReference type="ARBA" id="ARBA00022729"/>
    </source>
</evidence>
<dbReference type="OrthoDB" id="9799122at2"/>
<sequence length="219" mass="24611">MSKLLEPIELVLHHDVLCGWSLIADARLRHLKEEMGDALRIELRPFPIRLDERVPSRREIQAETSALRKVAKEKEGKGIVADLWRSNDPPRSSLPPLVALEAARIIGGEAAQERLLRALRRAAFHHGVNVTRDDVLLELAERCGIETARFATALRAQGTRRLVTDAQDEALFHGIDSVPSLVIGGEWLVAGVRSVDEYRDTIRRFGEQNGLFVPERMVH</sequence>
<dbReference type="KEGG" id="vin:AKJ08_3216"/>
<evidence type="ECO:0000313" key="7">
    <source>
        <dbReference type="Proteomes" id="UP000055590"/>
    </source>
</evidence>
<evidence type="ECO:0000259" key="5">
    <source>
        <dbReference type="Pfam" id="PF01323"/>
    </source>
</evidence>
<evidence type="ECO:0000256" key="3">
    <source>
        <dbReference type="ARBA" id="ARBA00023157"/>
    </source>
</evidence>
<reference evidence="6 7" key="1">
    <citation type="submission" date="2015-08" db="EMBL/GenBank/DDBJ databases">
        <authorList>
            <person name="Babu N.S."/>
            <person name="Beckwith C.J."/>
            <person name="Beseler K.G."/>
            <person name="Brison A."/>
            <person name="Carone J.V."/>
            <person name="Caskin T.P."/>
            <person name="Diamond M."/>
            <person name="Durham M.E."/>
            <person name="Foxe J.M."/>
            <person name="Go M."/>
            <person name="Henderson B.A."/>
            <person name="Jones I.B."/>
            <person name="McGettigan J.A."/>
            <person name="Micheletti S.J."/>
            <person name="Nasrallah M.E."/>
            <person name="Ortiz D."/>
            <person name="Piller C.R."/>
            <person name="Privatt S.R."/>
            <person name="Schneider S.L."/>
            <person name="Sharp S."/>
            <person name="Smith T.C."/>
            <person name="Stanton J.D."/>
            <person name="Ullery H.E."/>
            <person name="Wilson R.J."/>
            <person name="Serrano M.G."/>
            <person name="Buck G."/>
            <person name="Lee V."/>
            <person name="Wang Y."/>
            <person name="Carvalho R."/>
            <person name="Voegtly L."/>
            <person name="Shi R."/>
            <person name="Duckworth R."/>
            <person name="Johnson A."/>
            <person name="Loviza R."/>
            <person name="Walstead R."/>
            <person name="Shah Z."/>
            <person name="Kiflezghi M."/>
            <person name="Wade K."/>
            <person name="Ball S.L."/>
            <person name="Bradley K.W."/>
            <person name="Asai D.J."/>
            <person name="Bowman C.A."/>
            <person name="Russell D.A."/>
            <person name="Pope W.H."/>
            <person name="Jacobs-Sera D."/>
            <person name="Hendrix R.W."/>
            <person name="Hatfull G.F."/>
        </authorList>
    </citation>
    <scope>NUCLEOTIDE SEQUENCE [LARGE SCALE GENOMIC DNA]</scope>
    <source>
        <strain evidence="6 7">DSM 27710</strain>
    </source>
</reference>
<dbReference type="InterPro" id="IPR036249">
    <property type="entry name" value="Thioredoxin-like_sf"/>
</dbReference>
<keyword evidence="1" id="KW-0732">Signal</keyword>
<keyword evidence="3" id="KW-1015">Disulfide bond</keyword>
<dbReference type="GO" id="GO:0016491">
    <property type="term" value="F:oxidoreductase activity"/>
    <property type="evidence" value="ECO:0007669"/>
    <property type="project" value="UniProtKB-KW"/>
</dbReference>
<dbReference type="Gene3D" id="3.40.30.10">
    <property type="entry name" value="Glutaredoxin"/>
    <property type="match status" value="1"/>
</dbReference>
<feature type="domain" description="DSBA-like thioredoxin" evidence="5">
    <location>
        <begin position="13"/>
        <end position="202"/>
    </location>
</feature>
<dbReference type="InterPro" id="IPR001853">
    <property type="entry name" value="DSBA-like_thioredoxin_dom"/>
</dbReference>
<accession>A0A0K1PI91</accession>
<evidence type="ECO:0000256" key="2">
    <source>
        <dbReference type="ARBA" id="ARBA00023002"/>
    </source>
</evidence>
<evidence type="ECO:0000256" key="4">
    <source>
        <dbReference type="ARBA" id="ARBA00023284"/>
    </source>
</evidence>
<keyword evidence="2" id="KW-0560">Oxidoreductase</keyword>
<dbReference type="SUPFAM" id="SSF52833">
    <property type="entry name" value="Thioredoxin-like"/>
    <property type="match status" value="1"/>
</dbReference>
<dbReference type="EMBL" id="CP012332">
    <property type="protein sequence ID" value="AKU92829.1"/>
    <property type="molecule type" value="Genomic_DNA"/>
</dbReference>
<name>A0A0K1PI91_9BACT</name>
<proteinExistence type="predicted"/>
<dbReference type="STRING" id="1391653.AKJ08_3216"/>
<evidence type="ECO:0000313" key="6">
    <source>
        <dbReference type="EMBL" id="AKU92829.1"/>
    </source>
</evidence>
<dbReference type="AlphaFoldDB" id="A0A0K1PI91"/>
<dbReference type="PANTHER" id="PTHR13887:SF14">
    <property type="entry name" value="DISULFIDE BOND FORMATION PROTEIN D"/>
    <property type="match status" value="1"/>
</dbReference>
<keyword evidence="4" id="KW-0676">Redox-active center</keyword>
<dbReference type="Proteomes" id="UP000055590">
    <property type="component" value="Chromosome"/>
</dbReference>
<dbReference type="Pfam" id="PF01323">
    <property type="entry name" value="DSBA"/>
    <property type="match status" value="1"/>
</dbReference>